<gene>
    <name evidence="2" type="ORF">HUO07_21465</name>
</gene>
<protein>
    <submittedName>
        <fullName evidence="2">Uncharacterized protein</fullName>
    </submittedName>
</protein>
<sequence length="138" mass="16236">MEQFFELLRSIPSSAWIAFCTALLTSTLTLIGVGLTNKSNNKRLSIQLEHERKLKREDLVRDRLEELYVESKRYMNAVVTHFLPYRRVMEGELTFNQALDLSIDSRYTHNPERVYLIMDMYFPELRVSFAGVEHMLST</sequence>
<evidence type="ECO:0000256" key="1">
    <source>
        <dbReference type="SAM" id="Phobius"/>
    </source>
</evidence>
<dbReference type="RefSeq" id="WP_176305136.1">
    <property type="nucleotide sequence ID" value="NZ_JABWCV010000070.1"/>
</dbReference>
<keyword evidence="3" id="KW-1185">Reference proteome</keyword>
<dbReference type="AlphaFoldDB" id="A0A7Y6VB56"/>
<dbReference type="Proteomes" id="UP000589984">
    <property type="component" value="Unassembled WGS sequence"/>
</dbReference>
<dbReference type="EMBL" id="JABWCV010000070">
    <property type="protein sequence ID" value="NVF16680.1"/>
    <property type="molecule type" value="Genomic_DNA"/>
</dbReference>
<evidence type="ECO:0000313" key="2">
    <source>
        <dbReference type="EMBL" id="NVF16680.1"/>
    </source>
</evidence>
<evidence type="ECO:0000313" key="3">
    <source>
        <dbReference type="Proteomes" id="UP000589984"/>
    </source>
</evidence>
<keyword evidence="1" id="KW-0812">Transmembrane</keyword>
<organism evidence="2 3">
    <name type="scientific">Vreelandella maris</name>
    <dbReference type="NCBI Taxonomy" id="2729617"/>
    <lineage>
        <taxon>Bacteria</taxon>
        <taxon>Pseudomonadati</taxon>
        <taxon>Pseudomonadota</taxon>
        <taxon>Gammaproteobacteria</taxon>
        <taxon>Oceanospirillales</taxon>
        <taxon>Halomonadaceae</taxon>
        <taxon>Vreelandella</taxon>
    </lineage>
</organism>
<accession>A0A7Y6VB56</accession>
<keyword evidence="1" id="KW-1133">Transmembrane helix</keyword>
<keyword evidence="1" id="KW-0472">Membrane</keyword>
<name>A0A7Y6VB56_9GAMM</name>
<reference evidence="2 3" key="1">
    <citation type="submission" date="2020-06" db="EMBL/GenBank/DDBJ databases">
        <title>Halomonas sp. QX-1 draft genome sequence.</title>
        <authorList>
            <person name="Qiu X."/>
        </authorList>
    </citation>
    <scope>NUCLEOTIDE SEQUENCE [LARGE SCALE GENOMIC DNA]</scope>
    <source>
        <strain evidence="2 3">QX-1</strain>
    </source>
</reference>
<feature type="transmembrane region" description="Helical" evidence="1">
    <location>
        <begin position="15"/>
        <end position="35"/>
    </location>
</feature>
<proteinExistence type="predicted"/>
<comment type="caution">
    <text evidence="2">The sequence shown here is derived from an EMBL/GenBank/DDBJ whole genome shotgun (WGS) entry which is preliminary data.</text>
</comment>